<protein>
    <submittedName>
        <fullName evidence="1">Uncharacterized protein</fullName>
    </submittedName>
</protein>
<accession>A0A8D9LNY0</accession>
<gene>
    <name evidence="1" type="ORF">BRAPAZ1V2_A03P26450.2</name>
</gene>
<organism evidence="1 2">
    <name type="scientific">Brassica campestris</name>
    <name type="common">Field mustard</name>
    <dbReference type="NCBI Taxonomy" id="3711"/>
    <lineage>
        <taxon>Eukaryota</taxon>
        <taxon>Viridiplantae</taxon>
        <taxon>Streptophyta</taxon>
        <taxon>Embryophyta</taxon>
        <taxon>Tracheophyta</taxon>
        <taxon>Spermatophyta</taxon>
        <taxon>Magnoliopsida</taxon>
        <taxon>eudicotyledons</taxon>
        <taxon>Gunneridae</taxon>
        <taxon>Pentapetalae</taxon>
        <taxon>rosids</taxon>
        <taxon>malvids</taxon>
        <taxon>Brassicales</taxon>
        <taxon>Brassicaceae</taxon>
        <taxon>Brassiceae</taxon>
        <taxon>Brassica</taxon>
    </lineage>
</organism>
<name>A0A8D9LNY0_BRACM</name>
<dbReference type="Gramene" id="A03p26450.2_BraZ1">
    <property type="protein sequence ID" value="A03p26450.2_BraZ1.CDS"/>
    <property type="gene ID" value="A03g26450.2_BraZ1"/>
</dbReference>
<evidence type="ECO:0000313" key="2">
    <source>
        <dbReference type="Proteomes" id="UP000694005"/>
    </source>
</evidence>
<sequence length="130" mass="14796">MDGLVPYKIPVERDRERERCPKNKQVAIDGMKLPVEEWYCGCFNSQASGSGTDQVHPPMFNAPEFDAFFDSIGANFDTLPTDREPAGLDQFLRASRMCNGCLHIMNEALAASRLEEYKWIRSFRVEELSS</sequence>
<dbReference type="EMBL" id="LS974619">
    <property type="protein sequence ID" value="CAG7881302.1"/>
    <property type="molecule type" value="Genomic_DNA"/>
</dbReference>
<dbReference type="AlphaFoldDB" id="A0A8D9LNY0"/>
<dbReference type="Proteomes" id="UP000694005">
    <property type="component" value="Chromosome A03"/>
</dbReference>
<evidence type="ECO:0000313" key="1">
    <source>
        <dbReference type="EMBL" id="CAG7881302.1"/>
    </source>
</evidence>
<reference evidence="1 2" key="1">
    <citation type="submission" date="2021-07" db="EMBL/GenBank/DDBJ databases">
        <authorList>
            <consortium name="Genoscope - CEA"/>
            <person name="William W."/>
        </authorList>
    </citation>
    <scope>NUCLEOTIDE SEQUENCE [LARGE SCALE GENOMIC DNA]</scope>
</reference>
<proteinExistence type="predicted"/>